<organism evidence="3 4">
    <name type="scientific">Pelagibacterium nitratireducens</name>
    <dbReference type="NCBI Taxonomy" id="1046114"/>
    <lineage>
        <taxon>Bacteria</taxon>
        <taxon>Pseudomonadati</taxon>
        <taxon>Pseudomonadota</taxon>
        <taxon>Alphaproteobacteria</taxon>
        <taxon>Hyphomicrobiales</taxon>
        <taxon>Devosiaceae</taxon>
        <taxon>Pelagibacterium</taxon>
    </lineage>
</organism>
<dbReference type="Proteomes" id="UP001369958">
    <property type="component" value="Chromosome"/>
</dbReference>
<dbReference type="SUPFAM" id="SSF54593">
    <property type="entry name" value="Glyoxalase/Bleomycin resistance protein/Dihydroxybiphenyl dioxygenase"/>
    <property type="match status" value="1"/>
</dbReference>
<evidence type="ECO:0000313" key="3">
    <source>
        <dbReference type="EMBL" id="WWT32661.1"/>
    </source>
</evidence>
<dbReference type="InterPro" id="IPR029068">
    <property type="entry name" value="Glyas_Bleomycin-R_OHBP_Dase"/>
</dbReference>
<dbReference type="InterPro" id="IPR051785">
    <property type="entry name" value="MMCE/EMCE_epimerase"/>
</dbReference>
<dbReference type="RefSeq" id="WP_338608083.1">
    <property type="nucleotide sequence ID" value="NZ_CP146275.1"/>
</dbReference>
<dbReference type="Pfam" id="PF00903">
    <property type="entry name" value="Glyoxalase"/>
    <property type="match status" value="1"/>
</dbReference>
<gene>
    <name evidence="3" type="ORF">V6617_16880</name>
</gene>
<evidence type="ECO:0000256" key="1">
    <source>
        <dbReference type="ARBA" id="ARBA00022723"/>
    </source>
</evidence>
<dbReference type="Gene3D" id="3.10.180.10">
    <property type="entry name" value="2,3-Dihydroxybiphenyl 1,2-Dioxygenase, domain 1"/>
    <property type="match status" value="1"/>
</dbReference>
<dbReference type="PANTHER" id="PTHR43048">
    <property type="entry name" value="METHYLMALONYL-COA EPIMERASE"/>
    <property type="match status" value="1"/>
</dbReference>
<reference evidence="3 4" key="1">
    <citation type="submission" date="2024-02" db="EMBL/GenBank/DDBJ databases">
        <title>Complete genome sequence of Pelagibacterium nitratireducens ZH15.</title>
        <authorList>
            <person name="Zhao L.H."/>
        </authorList>
    </citation>
    <scope>NUCLEOTIDE SEQUENCE [LARGE SCALE GENOMIC DNA]</scope>
    <source>
        <strain evidence="3 4">ZH15</strain>
    </source>
</reference>
<dbReference type="PANTHER" id="PTHR43048:SF3">
    <property type="entry name" value="METHYLMALONYL-COA EPIMERASE, MITOCHONDRIAL"/>
    <property type="match status" value="1"/>
</dbReference>
<proteinExistence type="predicted"/>
<dbReference type="EMBL" id="CP146275">
    <property type="protein sequence ID" value="WWT32661.1"/>
    <property type="molecule type" value="Genomic_DNA"/>
</dbReference>
<evidence type="ECO:0000313" key="4">
    <source>
        <dbReference type="Proteomes" id="UP001369958"/>
    </source>
</evidence>
<dbReference type="InterPro" id="IPR037523">
    <property type="entry name" value="VOC_core"/>
</dbReference>
<accession>A0ABZ2I3W4</accession>
<evidence type="ECO:0000259" key="2">
    <source>
        <dbReference type="PROSITE" id="PS51819"/>
    </source>
</evidence>
<sequence>MSGRLLGFEHVGMAVSDLDASIAVYCDLLGLDLVLRKQMPNGKGELAFLDTGNGQLELICPDPGVATPAPCLPDTSAGIRHLTFRFDDIDQVFARLVAAGVEIVEAPRQAYNKEIVARVAFVLDPDGIVIELAQR</sequence>
<keyword evidence="1" id="KW-0479">Metal-binding</keyword>
<feature type="domain" description="VOC" evidence="2">
    <location>
        <begin position="7"/>
        <end position="135"/>
    </location>
</feature>
<dbReference type="InterPro" id="IPR004360">
    <property type="entry name" value="Glyas_Fos-R_dOase_dom"/>
</dbReference>
<dbReference type="PROSITE" id="PS51819">
    <property type="entry name" value="VOC"/>
    <property type="match status" value="1"/>
</dbReference>
<protein>
    <submittedName>
        <fullName evidence="3">VOC family protein</fullName>
    </submittedName>
</protein>
<keyword evidence="4" id="KW-1185">Reference proteome</keyword>
<name>A0ABZ2I3W4_9HYPH</name>